<keyword evidence="4" id="KW-1185">Reference proteome</keyword>
<gene>
    <name evidence="3" type="primary">ybgC</name>
    <name evidence="3" type="ORF">DIZ80_05550</name>
</gene>
<dbReference type="InterPro" id="IPR006684">
    <property type="entry name" value="YbgC/YbaW"/>
</dbReference>
<dbReference type="Pfam" id="PF13279">
    <property type="entry name" value="4HBT_2"/>
    <property type="match status" value="1"/>
</dbReference>
<sequence length="135" mass="15769">MNFNWPVRVYYEDTDSGGVVYYANYLKFMERARTEFLRHLGFEQDQLIDRENIIFAVRSVQCDYKSPARFNDELIITADLTELKKASMLFEQKIFRNNQQDKILCQGQVRIACLHADTFKPCAIPESIMEVAGVD</sequence>
<keyword evidence="2" id="KW-0378">Hydrolase</keyword>
<dbReference type="EMBL" id="QFXC01000007">
    <property type="protein sequence ID" value="RDH84929.1"/>
    <property type="molecule type" value="Genomic_DNA"/>
</dbReference>
<dbReference type="Gene3D" id="3.10.129.10">
    <property type="entry name" value="Hotdog Thioesterase"/>
    <property type="match status" value="1"/>
</dbReference>
<dbReference type="FunFam" id="3.10.129.10:FF:000004">
    <property type="entry name" value="Tol-pal system-associated acyl-CoA thioesterase"/>
    <property type="match status" value="1"/>
</dbReference>
<comment type="caution">
    <text evidence="3">The sequence shown here is derived from an EMBL/GenBank/DDBJ whole genome shotgun (WGS) entry which is preliminary data.</text>
</comment>
<evidence type="ECO:0000256" key="2">
    <source>
        <dbReference type="ARBA" id="ARBA00022801"/>
    </source>
</evidence>
<protein>
    <submittedName>
        <fullName evidence="3">Tol-pal system-associated acyl-CoA thioesterase</fullName>
    </submittedName>
</protein>
<dbReference type="InterPro" id="IPR050563">
    <property type="entry name" value="4-hydroxybenzoyl-CoA_TE"/>
</dbReference>
<comment type="similarity">
    <text evidence="1">Belongs to the 4-hydroxybenzoyl-CoA thioesterase family.</text>
</comment>
<evidence type="ECO:0000313" key="4">
    <source>
        <dbReference type="Proteomes" id="UP000254266"/>
    </source>
</evidence>
<dbReference type="InterPro" id="IPR014166">
    <property type="entry name" value="Tol-Pal_acyl-CoA_thioesterase"/>
</dbReference>
<dbReference type="PANTHER" id="PTHR31793:SF37">
    <property type="entry name" value="ACYL-COA THIOESTER HYDROLASE YBGC"/>
    <property type="match status" value="1"/>
</dbReference>
<name>A0A370DJ22_9GAMM</name>
<dbReference type="Proteomes" id="UP000254266">
    <property type="component" value="Unassembled WGS sequence"/>
</dbReference>
<dbReference type="GO" id="GO:0047617">
    <property type="term" value="F:fatty acyl-CoA hydrolase activity"/>
    <property type="evidence" value="ECO:0007669"/>
    <property type="project" value="TreeGrafter"/>
</dbReference>
<accession>A0A370DJ22</accession>
<proteinExistence type="inferred from homology"/>
<evidence type="ECO:0000313" key="3">
    <source>
        <dbReference type="EMBL" id="RDH84929.1"/>
    </source>
</evidence>
<reference evidence="3 4" key="1">
    <citation type="journal article" date="2018" name="ISME J.">
        <title>Endosymbiont genomes yield clues of tubeworm success.</title>
        <authorList>
            <person name="Li Y."/>
            <person name="Liles M.R."/>
            <person name="Halanych K.M."/>
        </authorList>
    </citation>
    <scope>NUCLEOTIDE SEQUENCE [LARGE SCALE GENOMIC DNA]</scope>
    <source>
        <strain evidence="3">A1464</strain>
    </source>
</reference>
<dbReference type="PIRSF" id="PIRSF003230">
    <property type="entry name" value="YbgC"/>
    <property type="match status" value="1"/>
</dbReference>
<dbReference type="NCBIfam" id="TIGR00051">
    <property type="entry name" value="YbgC/FadM family acyl-CoA thioesterase"/>
    <property type="match status" value="1"/>
</dbReference>
<dbReference type="AlphaFoldDB" id="A0A370DJ22"/>
<dbReference type="PANTHER" id="PTHR31793">
    <property type="entry name" value="4-HYDROXYBENZOYL-COA THIOESTERASE FAMILY MEMBER"/>
    <property type="match status" value="1"/>
</dbReference>
<dbReference type="NCBIfam" id="TIGR02799">
    <property type="entry name" value="thio_ybgC"/>
    <property type="match status" value="1"/>
</dbReference>
<dbReference type="SUPFAM" id="SSF54637">
    <property type="entry name" value="Thioesterase/thiol ester dehydrase-isomerase"/>
    <property type="match status" value="1"/>
</dbReference>
<dbReference type="InterPro" id="IPR029069">
    <property type="entry name" value="HotDog_dom_sf"/>
</dbReference>
<evidence type="ECO:0000256" key="1">
    <source>
        <dbReference type="ARBA" id="ARBA00005953"/>
    </source>
</evidence>
<organism evidence="3 4">
    <name type="scientific">endosymbiont of Galathealinum brachiosum</name>
    <dbReference type="NCBI Taxonomy" id="2200906"/>
    <lineage>
        <taxon>Bacteria</taxon>
        <taxon>Pseudomonadati</taxon>
        <taxon>Pseudomonadota</taxon>
        <taxon>Gammaproteobacteria</taxon>
        <taxon>sulfur-oxidizing symbionts</taxon>
    </lineage>
</organism>
<dbReference type="CDD" id="cd00586">
    <property type="entry name" value="4HBT"/>
    <property type="match status" value="1"/>
</dbReference>